<keyword evidence="2" id="KW-0812">Transmembrane</keyword>
<dbReference type="InterPro" id="IPR052744">
    <property type="entry name" value="GPAT/DAPAT"/>
</dbReference>
<feature type="compositionally biased region" description="Polar residues" evidence="1">
    <location>
        <begin position="579"/>
        <end position="596"/>
    </location>
</feature>
<dbReference type="EMBL" id="JASEJX010000013">
    <property type="protein sequence ID" value="KAK4518093.1"/>
    <property type="molecule type" value="Genomic_DNA"/>
</dbReference>
<feature type="region of interest" description="Disordered" evidence="1">
    <location>
        <begin position="555"/>
        <end position="604"/>
    </location>
</feature>
<feature type="domain" description="Phospholipid/glycerol acyltransferase" evidence="3">
    <location>
        <begin position="43"/>
        <end position="246"/>
    </location>
</feature>
<dbReference type="PANTHER" id="PTHR31605">
    <property type="entry name" value="GLYCEROL-3-PHOSPHATE O-ACYLTRANSFERASE 1"/>
    <property type="match status" value="1"/>
</dbReference>
<evidence type="ECO:0000259" key="3">
    <source>
        <dbReference type="SMART" id="SM00563"/>
    </source>
</evidence>
<comment type="caution">
    <text evidence="4">The sequence shown here is derived from an EMBL/GenBank/DDBJ whole genome shotgun (WGS) entry which is preliminary data.</text>
</comment>
<dbReference type="SUPFAM" id="SSF69593">
    <property type="entry name" value="Glycerol-3-phosphate (1)-acyltransferase"/>
    <property type="match status" value="1"/>
</dbReference>
<feature type="transmembrane region" description="Helical" evidence="2">
    <location>
        <begin position="441"/>
        <end position="470"/>
    </location>
</feature>
<keyword evidence="2" id="KW-1133">Transmembrane helix</keyword>
<reference evidence="4 5" key="1">
    <citation type="submission" date="2022-11" db="EMBL/GenBank/DDBJ databases">
        <title>Mucor velutinosus strain NIH1002 WGS.</title>
        <authorList>
            <person name="Subramanian P."/>
            <person name="Mullikin J.C."/>
            <person name="Segre J.A."/>
            <person name="Zelazny A.M."/>
        </authorList>
    </citation>
    <scope>NUCLEOTIDE SEQUENCE [LARGE SCALE GENOMIC DNA]</scope>
    <source>
        <strain evidence="4 5">NIH1002</strain>
    </source>
</reference>
<evidence type="ECO:0000256" key="2">
    <source>
        <dbReference type="SAM" id="Phobius"/>
    </source>
</evidence>
<dbReference type="Proteomes" id="UP001304243">
    <property type="component" value="Unassembled WGS sequence"/>
</dbReference>
<dbReference type="GO" id="GO:0008654">
    <property type="term" value="P:phospholipid biosynthetic process"/>
    <property type="evidence" value="ECO:0007669"/>
    <property type="project" value="TreeGrafter"/>
</dbReference>
<evidence type="ECO:0000313" key="5">
    <source>
        <dbReference type="Proteomes" id="UP001304243"/>
    </source>
</evidence>
<dbReference type="GO" id="GO:0004366">
    <property type="term" value="F:glycerol-3-phosphate O-acyltransferase activity"/>
    <property type="evidence" value="ECO:0007669"/>
    <property type="project" value="TreeGrafter"/>
</dbReference>
<dbReference type="RefSeq" id="XP_064684759.1">
    <property type="nucleotide sequence ID" value="XM_064820839.1"/>
</dbReference>
<dbReference type="InterPro" id="IPR002123">
    <property type="entry name" value="Plipid/glycerol_acylTrfase"/>
</dbReference>
<name>A0AAN7I1S0_9FUNG</name>
<dbReference type="AlphaFoldDB" id="A0AAN7I1S0"/>
<evidence type="ECO:0000256" key="1">
    <source>
        <dbReference type="SAM" id="MobiDB-lite"/>
    </source>
</evidence>
<dbReference type="GeneID" id="89945146"/>
<evidence type="ECO:0000313" key="4">
    <source>
        <dbReference type="EMBL" id="KAK4518093.1"/>
    </source>
</evidence>
<sequence length="666" mass="73457">MSQPSTSITYLTFQGVFKAISHIFFREIKTTDIQNVPASGPCIFIVGPHANQFVDGVVYMSVNPRPSYALMAAVSYDKPLIGHVGKILNAIPVVRPQDIVNVGTGKIKYDPVNQPLQLQGQDTKFMEEIGTRDFIVFGRNYKVHVSKVLSDTLLEITHSIQVDQQVVGDDYVPFKIAPHVDQTAVYDEVYNYLNRNECVTIFPEGGSHDRSEMLPLKAGFAVMALGAAAANPALDIKIVPVGLNYFHPDRFRSRAVVSFGQPMTIDKADVAKYKLGGKDKREAVTKLLDQSDEAFKTVTVNAPDYDTLMVVQAARRLYVPKSNAKPSIEQVVKLNRHFVSLWAKLKGDPSLEAIVKKVKYYNNMLTFFGIRDYQVDKLNITPVKAAYQLIKRITKLVAMAGLGAPALISNLPLIWITSYISKKKQKQALAGSSVKIAGKDVLATWKVIVAAFAAPALYGVYALFYLAYLLKHKPNLSLNAKLTRAGLIWAIQPILHYLLMRLGDTGLDIYKSIKPLFLAIRNPEAGEIIRSMRKDLSKDITEFINLHAPELGIDGNGSSSSSVAPSTTSSSSNHSSANITQVSRSNSDTNLMDQRNSTSSSTSFLEASFSTTTDDMPESYLVSSRDESFLEYSSTDELNESKYHVESIVLNEEDGGDEQSSALSQI</sequence>
<dbReference type="PANTHER" id="PTHR31605:SF0">
    <property type="entry name" value="GLYCEROL-3-PHOSPHATE O-ACYLTRANSFERASE 1"/>
    <property type="match status" value="1"/>
</dbReference>
<feature type="transmembrane region" description="Helical" evidence="2">
    <location>
        <begin position="396"/>
        <end position="420"/>
    </location>
</feature>
<dbReference type="Pfam" id="PF01553">
    <property type="entry name" value="Acyltransferase"/>
    <property type="match status" value="1"/>
</dbReference>
<keyword evidence="5" id="KW-1185">Reference proteome</keyword>
<proteinExistence type="predicted"/>
<dbReference type="GO" id="GO:0016287">
    <property type="term" value="F:glycerone-phosphate O-acyltransferase activity"/>
    <property type="evidence" value="ECO:0007669"/>
    <property type="project" value="TreeGrafter"/>
</dbReference>
<organism evidence="4 5">
    <name type="scientific">Mucor velutinosus</name>
    <dbReference type="NCBI Taxonomy" id="708070"/>
    <lineage>
        <taxon>Eukaryota</taxon>
        <taxon>Fungi</taxon>
        <taxon>Fungi incertae sedis</taxon>
        <taxon>Mucoromycota</taxon>
        <taxon>Mucoromycotina</taxon>
        <taxon>Mucoromycetes</taxon>
        <taxon>Mucorales</taxon>
        <taxon>Mucorineae</taxon>
        <taxon>Mucoraceae</taxon>
        <taxon>Mucor</taxon>
    </lineage>
</organism>
<accession>A0AAN7I1S0</accession>
<feature type="compositionally biased region" description="Low complexity" evidence="1">
    <location>
        <begin position="558"/>
        <end position="578"/>
    </location>
</feature>
<protein>
    <recommendedName>
        <fullName evidence="3">Phospholipid/glycerol acyltransferase domain-containing protein</fullName>
    </recommendedName>
</protein>
<dbReference type="SMART" id="SM00563">
    <property type="entry name" value="PlsC"/>
    <property type="match status" value="1"/>
</dbReference>
<gene>
    <name evidence="4" type="ORF">ATC70_001444</name>
</gene>
<keyword evidence="2" id="KW-0472">Membrane</keyword>